<proteinExistence type="inferred from homology"/>
<evidence type="ECO:0000256" key="6">
    <source>
        <dbReference type="HAMAP-Rule" id="MF_00227"/>
    </source>
</evidence>
<dbReference type="PANTHER" id="PTHR33992">
    <property type="entry name" value="RIBONUCLEASE P PROTEIN COMPONENT"/>
    <property type="match status" value="1"/>
</dbReference>
<keyword evidence="2 6" id="KW-0540">Nuclease</keyword>
<dbReference type="GO" id="GO:0042781">
    <property type="term" value="F:3'-tRNA processing endoribonuclease activity"/>
    <property type="evidence" value="ECO:0007669"/>
    <property type="project" value="TreeGrafter"/>
</dbReference>
<comment type="catalytic activity">
    <reaction evidence="6">
        <text>Endonucleolytic cleavage of RNA, removing 5'-extranucleotides from tRNA precursor.</text>
        <dbReference type="EC" id="3.1.26.5"/>
    </reaction>
</comment>
<dbReference type="InterPro" id="IPR020568">
    <property type="entry name" value="Ribosomal_Su5_D2-typ_SF"/>
</dbReference>
<dbReference type="SUPFAM" id="SSF54211">
    <property type="entry name" value="Ribosomal protein S5 domain 2-like"/>
    <property type="match status" value="1"/>
</dbReference>
<dbReference type="Pfam" id="PF00825">
    <property type="entry name" value="Ribonuclease_P"/>
    <property type="match status" value="1"/>
</dbReference>
<accession>A0A117IAL9</accession>
<dbReference type="STRING" id="228230.RMCC_3551"/>
<dbReference type="HAMAP" id="MF_00227">
    <property type="entry name" value="RNase_P"/>
    <property type="match status" value="1"/>
</dbReference>
<dbReference type="NCBIfam" id="TIGR00188">
    <property type="entry name" value="rnpA"/>
    <property type="match status" value="1"/>
</dbReference>
<gene>
    <name evidence="6" type="primary">rnpA</name>
    <name evidence="8" type="ORF">RMCC_3551</name>
</gene>
<dbReference type="Gene3D" id="3.30.230.10">
    <property type="match status" value="1"/>
</dbReference>
<dbReference type="InterPro" id="IPR000100">
    <property type="entry name" value="RNase_P"/>
</dbReference>
<evidence type="ECO:0000256" key="1">
    <source>
        <dbReference type="ARBA" id="ARBA00022694"/>
    </source>
</evidence>
<evidence type="ECO:0000313" key="9">
    <source>
        <dbReference type="Proteomes" id="UP000069443"/>
    </source>
</evidence>
<sequence>MLPARNRMTRSTDFGVTVRRGVRAIQPDLVVHALRGEAGAQIDGPKIGLVVSKSVGNAVQRHQVSRRLRHVMRTMLDDLDTADRVVIRALPGSRDAVSARLESELHAALKRAGITAGARS</sequence>
<dbReference type="EMBL" id="BCSY01000054">
    <property type="protein sequence ID" value="GAS96585.1"/>
    <property type="molecule type" value="Genomic_DNA"/>
</dbReference>
<comment type="function">
    <text evidence="6">RNaseP catalyzes the removal of the 5'-leader sequence from pre-tRNA to produce the mature 5'-terminus. It can also cleave other RNA substrates such as 4.5S RNA. The protein component plays an auxiliary but essential role in vivo by binding to the 5'-leader sequence and broadening the substrate specificity of the ribozyme.</text>
</comment>
<evidence type="ECO:0000256" key="2">
    <source>
        <dbReference type="ARBA" id="ARBA00022722"/>
    </source>
</evidence>
<dbReference type="InterPro" id="IPR014721">
    <property type="entry name" value="Ribsml_uS5_D2-typ_fold_subgr"/>
</dbReference>
<dbReference type="GO" id="GO:0001682">
    <property type="term" value="P:tRNA 5'-leader removal"/>
    <property type="evidence" value="ECO:0007669"/>
    <property type="project" value="UniProtKB-UniRule"/>
</dbReference>
<dbReference type="OrthoDB" id="196964at2"/>
<evidence type="ECO:0000256" key="3">
    <source>
        <dbReference type="ARBA" id="ARBA00022759"/>
    </source>
</evidence>
<comment type="similarity">
    <text evidence="6">Belongs to the RnpA family.</text>
</comment>
<dbReference type="AlphaFoldDB" id="A0A117IAL9"/>
<evidence type="ECO:0000313" key="8">
    <source>
        <dbReference type="EMBL" id="GAS96585.1"/>
    </source>
</evidence>
<keyword evidence="3 6" id="KW-0255">Endonuclease</keyword>
<dbReference type="EC" id="3.1.26.5" evidence="6 7"/>
<dbReference type="RefSeq" id="WP_062657578.1">
    <property type="nucleotide sequence ID" value="NZ_BCSY01000054.1"/>
</dbReference>
<dbReference type="GO" id="GO:0004526">
    <property type="term" value="F:ribonuclease P activity"/>
    <property type="evidence" value="ECO:0007669"/>
    <property type="project" value="UniProtKB-UniRule"/>
</dbReference>
<reference evidence="9" key="2">
    <citation type="submission" date="2016-02" db="EMBL/GenBank/DDBJ databases">
        <title>Draft genome sequence of five rapidly growing Mycobacterium species.</title>
        <authorList>
            <person name="Katahira K."/>
            <person name="Gotou Y."/>
            <person name="Iida K."/>
            <person name="Ogura Y."/>
            <person name="Hayashi T."/>
        </authorList>
    </citation>
    <scope>NUCLEOTIDE SEQUENCE [LARGE SCALE GENOMIC DNA]</scope>
    <source>
        <strain evidence="9">JCM15298</strain>
    </source>
</reference>
<dbReference type="GO" id="GO:0000049">
    <property type="term" value="F:tRNA binding"/>
    <property type="evidence" value="ECO:0007669"/>
    <property type="project" value="UniProtKB-UniRule"/>
</dbReference>
<protein>
    <recommendedName>
        <fullName evidence="6 7">Ribonuclease P protein component</fullName>
        <shortName evidence="6">RNase P protein</shortName>
        <shortName evidence="6">RNaseP protein</shortName>
        <ecNumber evidence="6 7">3.1.26.5</ecNumber>
    </recommendedName>
    <alternativeName>
        <fullName evidence="6">Protein C5</fullName>
    </alternativeName>
</protein>
<reference evidence="9" key="1">
    <citation type="journal article" date="2016" name="Genome Announc.">
        <title>Draft Genome Sequences of Five Rapidly Growing Mycobacterium Species, M. thermoresistibile, M. fortuitum subsp. acetamidolyticum, M. canariasense, M. brisbanense, and M. novocastrense.</title>
        <authorList>
            <person name="Katahira K."/>
            <person name="Ogura Y."/>
            <person name="Gotoh Y."/>
            <person name="Hayashi T."/>
        </authorList>
    </citation>
    <scope>NUCLEOTIDE SEQUENCE [LARGE SCALE GENOMIC DNA]</scope>
    <source>
        <strain evidence="9">JCM15298</strain>
    </source>
</reference>
<keyword evidence="4 6" id="KW-0378">Hydrolase</keyword>
<comment type="subunit">
    <text evidence="6">Consists of a catalytic RNA component (M1 or rnpB) and a protein subunit.</text>
</comment>
<evidence type="ECO:0000256" key="7">
    <source>
        <dbReference type="NCBIfam" id="TIGR00188"/>
    </source>
</evidence>
<dbReference type="GO" id="GO:0030677">
    <property type="term" value="C:ribonuclease P complex"/>
    <property type="evidence" value="ECO:0007669"/>
    <property type="project" value="TreeGrafter"/>
</dbReference>
<comment type="caution">
    <text evidence="8">The sequence shown here is derived from an EMBL/GenBank/DDBJ whole genome shotgun (WGS) entry which is preliminary data.</text>
</comment>
<organism evidence="8 9">
    <name type="scientific">Mycolicibacterium canariasense</name>
    <name type="common">Mycobacterium canariasense</name>
    <dbReference type="NCBI Taxonomy" id="228230"/>
    <lineage>
        <taxon>Bacteria</taxon>
        <taxon>Bacillati</taxon>
        <taxon>Actinomycetota</taxon>
        <taxon>Actinomycetes</taxon>
        <taxon>Mycobacteriales</taxon>
        <taxon>Mycobacteriaceae</taxon>
        <taxon>Mycolicibacterium</taxon>
    </lineage>
</organism>
<keyword evidence="9" id="KW-1185">Reference proteome</keyword>
<keyword evidence="5 6" id="KW-0694">RNA-binding</keyword>
<name>A0A117IAL9_MYCCR</name>
<keyword evidence="1 6" id="KW-0819">tRNA processing</keyword>
<dbReference type="PANTHER" id="PTHR33992:SF1">
    <property type="entry name" value="RIBONUCLEASE P PROTEIN COMPONENT"/>
    <property type="match status" value="1"/>
</dbReference>
<evidence type="ECO:0000256" key="5">
    <source>
        <dbReference type="ARBA" id="ARBA00022884"/>
    </source>
</evidence>
<dbReference type="Proteomes" id="UP000069443">
    <property type="component" value="Unassembled WGS sequence"/>
</dbReference>
<evidence type="ECO:0000256" key="4">
    <source>
        <dbReference type="ARBA" id="ARBA00022801"/>
    </source>
</evidence>